<evidence type="ECO:0000313" key="2">
    <source>
        <dbReference type="Proteomes" id="UP000237347"/>
    </source>
</evidence>
<proteinExistence type="predicted"/>
<evidence type="ECO:0000313" key="1">
    <source>
        <dbReference type="EMBL" id="KAK7843309.1"/>
    </source>
</evidence>
<dbReference type="Proteomes" id="UP000237347">
    <property type="component" value="Unassembled WGS sequence"/>
</dbReference>
<organism evidence="1 2">
    <name type="scientific">Quercus suber</name>
    <name type="common">Cork oak</name>
    <dbReference type="NCBI Taxonomy" id="58331"/>
    <lineage>
        <taxon>Eukaryota</taxon>
        <taxon>Viridiplantae</taxon>
        <taxon>Streptophyta</taxon>
        <taxon>Embryophyta</taxon>
        <taxon>Tracheophyta</taxon>
        <taxon>Spermatophyta</taxon>
        <taxon>Magnoliopsida</taxon>
        <taxon>eudicotyledons</taxon>
        <taxon>Gunneridae</taxon>
        <taxon>Pentapetalae</taxon>
        <taxon>rosids</taxon>
        <taxon>fabids</taxon>
        <taxon>Fagales</taxon>
        <taxon>Fagaceae</taxon>
        <taxon>Quercus</taxon>
    </lineage>
</organism>
<accession>A0AAW0KVS4</accession>
<reference evidence="1 2" key="1">
    <citation type="journal article" date="2018" name="Sci. Data">
        <title>The draft genome sequence of cork oak.</title>
        <authorList>
            <person name="Ramos A.M."/>
            <person name="Usie A."/>
            <person name="Barbosa P."/>
            <person name="Barros P.M."/>
            <person name="Capote T."/>
            <person name="Chaves I."/>
            <person name="Simoes F."/>
            <person name="Abreu I."/>
            <person name="Carrasquinho I."/>
            <person name="Faro C."/>
            <person name="Guimaraes J.B."/>
            <person name="Mendonca D."/>
            <person name="Nobrega F."/>
            <person name="Rodrigues L."/>
            <person name="Saibo N.J.M."/>
            <person name="Varela M.C."/>
            <person name="Egas C."/>
            <person name="Matos J."/>
            <person name="Miguel C.M."/>
            <person name="Oliveira M.M."/>
            <person name="Ricardo C.P."/>
            <person name="Goncalves S."/>
        </authorList>
    </citation>
    <scope>NUCLEOTIDE SEQUENCE [LARGE SCALE GENOMIC DNA]</scope>
    <source>
        <strain evidence="2">cv. HL8</strain>
    </source>
</reference>
<name>A0AAW0KVS4_QUESU</name>
<dbReference type="AlphaFoldDB" id="A0AAW0KVS4"/>
<keyword evidence="2" id="KW-1185">Reference proteome</keyword>
<sequence>MEVSVRDTIESFKENGILFV</sequence>
<gene>
    <name evidence="1" type="ORF">CFP56_012721</name>
</gene>
<dbReference type="EMBL" id="PKMF04000206">
    <property type="protein sequence ID" value="KAK7843309.1"/>
    <property type="molecule type" value="Genomic_DNA"/>
</dbReference>
<comment type="caution">
    <text evidence="1">The sequence shown here is derived from an EMBL/GenBank/DDBJ whole genome shotgun (WGS) entry which is preliminary data.</text>
</comment>
<protein>
    <submittedName>
        <fullName evidence="1">Uncharacterized protein</fullName>
    </submittedName>
</protein>